<evidence type="ECO:0008006" key="3">
    <source>
        <dbReference type="Google" id="ProtNLM"/>
    </source>
</evidence>
<keyword evidence="2" id="KW-1185">Reference proteome</keyword>
<proteinExistence type="predicted"/>
<sequence>MNVSNGLSRELNNINNTNGDIFINNVNNDILDIYTASEYLGISEDQIREIMRNEKSKIPYIEIKGDVRFSKKSIR</sequence>
<comment type="caution">
    <text evidence="1">The sequence shown here is derived from an EMBL/GenBank/DDBJ whole genome shotgun (WGS) entry which is preliminary data.</text>
</comment>
<name>A0ABR8Q5A3_9CLOT</name>
<evidence type="ECO:0000313" key="1">
    <source>
        <dbReference type="EMBL" id="MBD7915555.1"/>
    </source>
</evidence>
<protein>
    <recommendedName>
        <fullName evidence="3">Helix-turn-helix domain-containing protein</fullName>
    </recommendedName>
</protein>
<accession>A0ABR8Q5A3</accession>
<reference evidence="1 2" key="1">
    <citation type="submission" date="2020-08" db="EMBL/GenBank/DDBJ databases">
        <title>A Genomic Blueprint of the Chicken Gut Microbiome.</title>
        <authorList>
            <person name="Gilroy R."/>
            <person name="Ravi A."/>
            <person name="Getino M."/>
            <person name="Pursley I."/>
            <person name="Horton D.L."/>
            <person name="Alikhan N.-F."/>
            <person name="Baker D."/>
            <person name="Gharbi K."/>
            <person name="Hall N."/>
            <person name="Watson M."/>
            <person name="Adriaenssens E.M."/>
            <person name="Foster-Nyarko E."/>
            <person name="Jarju S."/>
            <person name="Secka A."/>
            <person name="Antonio M."/>
            <person name="Oren A."/>
            <person name="Chaudhuri R."/>
            <person name="La Ragione R.M."/>
            <person name="Hildebrand F."/>
            <person name="Pallen M.J."/>
        </authorList>
    </citation>
    <scope>NUCLEOTIDE SEQUENCE [LARGE SCALE GENOMIC DNA]</scope>
    <source>
        <strain evidence="1 2">Sa3CUN1</strain>
    </source>
</reference>
<organism evidence="1 2">
    <name type="scientific">Clostridium gallinarum</name>
    <dbReference type="NCBI Taxonomy" id="2762246"/>
    <lineage>
        <taxon>Bacteria</taxon>
        <taxon>Bacillati</taxon>
        <taxon>Bacillota</taxon>
        <taxon>Clostridia</taxon>
        <taxon>Eubacteriales</taxon>
        <taxon>Clostridiaceae</taxon>
        <taxon>Clostridium</taxon>
    </lineage>
</organism>
<gene>
    <name evidence="1" type="ORF">H9660_10385</name>
</gene>
<dbReference type="Proteomes" id="UP000640335">
    <property type="component" value="Unassembled WGS sequence"/>
</dbReference>
<dbReference type="RefSeq" id="WP_191750316.1">
    <property type="nucleotide sequence ID" value="NZ_JACSQZ010000036.1"/>
</dbReference>
<evidence type="ECO:0000313" key="2">
    <source>
        <dbReference type="Proteomes" id="UP000640335"/>
    </source>
</evidence>
<dbReference type="EMBL" id="JACSQZ010000036">
    <property type="protein sequence ID" value="MBD7915555.1"/>
    <property type="molecule type" value="Genomic_DNA"/>
</dbReference>